<name>A0A515HIE3_9ZZZZ</name>
<dbReference type="PANTHER" id="PTHR21017">
    <property type="entry name" value="NIPSNAP-RELATED"/>
    <property type="match status" value="1"/>
</dbReference>
<keyword evidence="3" id="KW-0614">Plasmid</keyword>
<dbReference type="EMBL" id="MH392236">
    <property type="protein sequence ID" value="QDL89195.1"/>
    <property type="molecule type" value="Genomic_DNA"/>
</dbReference>
<feature type="domain" description="NIPSNAP" evidence="2">
    <location>
        <begin position="4"/>
        <end position="98"/>
    </location>
</feature>
<evidence type="ECO:0000313" key="3">
    <source>
        <dbReference type="EMBL" id="QDL89195.1"/>
    </source>
</evidence>
<dbReference type="GO" id="GO:0000423">
    <property type="term" value="P:mitophagy"/>
    <property type="evidence" value="ECO:0007669"/>
    <property type="project" value="UniProtKB-ARBA"/>
</dbReference>
<reference evidence="3" key="1">
    <citation type="submission" date="2018-05" db="EMBL/GenBank/DDBJ databases">
        <title>Plant species dependent abundance and diversity of IncP-1 plasmids in the rhizosphere - sequence analysis provides new insights into the role as efficient and dynamic means for rapid bacterial adaptation.</title>
        <authorList>
            <person name="Nour E."/>
            <person name="Shintani M."/>
            <person name="Elsayed T."/>
            <person name="Blau K."/>
            <person name="Jechalke S."/>
            <person name="Sproeer C."/>
            <person name="Bunk B."/>
            <person name="Overmann J."/>
            <person name="Smalla K."/>
        </authorList>
    </citation>
    <scope>NUCLEOTIDE SEQUENCE</scope>
    <source>
        <plasmid evidence="3">pTL25</plasmid>
    </source>
</reference>
<proteinExistence type="inferred from homology"/>
<dbReference type="InterPro" id="IPR012577">
    <property type="entry name" value="NIPSNAP"/>
</dbReference>
<dbReference type="Pfam" id="PF07978">
    <property type="entry name" value="NIPSNAP"/>
    <property type="match status" value="1"/>
</dbReference>
<dbReference type="AlphaFoldDB" id="A0A515HIE3"/>
<dbReference type="InterPro" id="IPR051557">
    <property type="entry name" value="NipSnap_domain"/>
</dbReference>
<comment type="similarity">
    <text evidence="1">Belongs to the NipSnap family.</text>
</comment>
<dbReference type="Gene3D" id="3.30.70.100">
    <property type="match status" value="2"/>
</dbReference>
<organism evidence="3">
    <name type="scientific">Sym plasmid</name>
    <dbReference type="NCBI Taxonomy" id="28430"/>
    <lineage>
        <taxon>other sequences</taxon>
        <taxon>plasmids</taxon>
    </lineage>
</organism>
<evidence type="ECO:0000259" key="2">
    <source>
        <dbReference type="Pfam" id="PF07978"/>
    </source>
</evidence>
<protein>
    <submittedName>
        <fullName evidence="3">Putative NHDH-dependent reductase</fullName>
    </submittedName>
</protein>
<gene>
    <name evidence="3" type="ORF">pTL25_00028</name>
</gene>
<accession>A0A515HIE3</accession>
<geneLocation type="plasmid" evidence="3">
    <name>pTL25</name>
</geneLocation>
<evidence type="ECO:0000256" key="1">
    <source>
        <dbReference type="ARBA" id="ARBA00005291"/>
    </source>
</evidence>
<dbReference type="GO" id="GO:0005739">
    <property type="term" value="C:mitochondrion"/>
    <property type="evidence" value="ECO:0007669"/>
    <property type="project" value="TreeGrafter"/>
</dbReference>
<dbReference type="InterPro" id="IPR011008">
    <property type="entry name" value="Dimeric_a/b-barrel"/>
</dbReference>
<dbReference type="SUPFAM" id="SSF54909">
    <property type="entry name" value="Dimeric alpha+beta barrel"/>
    <property type="match status" value="2"/>
</dbReference>
<dbReference type="PANTHER" id="PTHR21017:SF17">
    <property type="entry name" value="PROTEIN NIPSNAP"/>
    <property type="match status" value="1"/>
</dbReference>
<sequence>MLFEQRCYTLKPGATAAFWQAQVDRGFDLVQPIQQRLVGYFSNVSGPVDQITHLYRYDSFDDWQGRLHGLYGVPALEPYFRTVRALTTAQQNQFFAVAPIPELNPLWGANRDWVPDHPPPLLPGIAPDSLVEEHSTVLLPGTIPSYWEAWREMLGEAVAVNPASLIVSLVTLVGRQHQVVSYRHFPDMKARDKLLARRKSSVAWARLQTTLAPMVVSNETKLLRPGPTPQLSPLFHLG</sequence>